<evidence type="ECO:0000259" key="1">
    <source>
        <dbReference type="Pfam" id="PF09718"/>
    </source>
</evidence>
<accession>A0A6M3K1I6</accession>
<evidence type="ECO:0000313" key="2">
    <source>
        <dbReference type="EMBL" id="QJA76039.1"/>
    </source>
</evidence>
<reference evidence="2" key="1">
    <citation type="submission" date="2020-03" db="EMBL/GenBank/DDBJ databases">
        <title>The deep terrestrial virosphere.</title>
        <authorList>
            <person name="Holmfeldt K."/>
            <person name="Nilsson E."/>
            <person name="Simone D."/>
            <person name="Lopez-Fernandez M."/>
            <person name="Wu X."/>
            <person name="de Brujin I."/>
            <person name="Lundin D."/>
            <person name="Andersson A."/>
            <person name="Bertilsson S."/>
            <person name="Dopson M."/>
        </authorList>
    </citation>
    <scope>NUCLEOTIDE SEQUENCE</scope>
    <source>
        <strain evidence="2">MM415A01590</strain>
    </source>
</reference>
<dbReference type="Pfam" id="PF09718">
    <property type="entry name" value="Tape_meas_lam_C"/>
    <property type="match status" value="1"/>
</dbReference>
<gene>
    <name evidence="2" type="ORF">MM415A01590_0008</name>
</gene>
<organism evidence="2">
    <name type="scientific">viral metagenome</name>
    <dbReference type="NCBI Taxonomy" id="1070528"/>
    <lineage>
        <taxon>unclassified sequences</taxon>
        <taxon>metagenomes</taxon>
        <taxon>organismal metagenomes</taxon>
    </lineage>
</organism>
<dbReference type="InterPro" id="IPR006431">
    <property type="entry name" value="Phage_tape_meas_C"/>
</dbReference>
<proteinExistence type="predicted"/>
<dbReference type="AlphaFoldDB" id="A0A6M3K1I6"/>
<protein>
    <submittedName>
        <fullName evidence="2">Putative tail tape measure protein</fullName>
    </submittedName>
</protein>
<feature type="domain" description="Bacteriophage tail tape measure C-terminal" evidence="1">
    <location>
        <begin position="446"/>
        <end position="488"/>
    </location>
</feature>
<dbReference type="EMBL" id="MT142201">
    <property type="protein sequence ID" value="QJA76039.1"/>
    <property type="molecule type" value="Genomic_DNA"/>
</dbReference>
<sequence length="578" mass="60254">MATSTLASLVIRIGADVSGAVSKMTTVEKASRSLKKEFTGLSAATIRYRSAMVAMAGGAVLGLVIKNSMEAQRATAQLGAVLKSTGGVSGQTMASLDAMATALERTTIYGDEAVKSVQGLLLTFTRIKGGEFGQATQAVLDMATALGTDTKAAAIQVGKALQDPILGITALRKAGVNFSADQKAVIKDLVDTGRVAEAQAMILKELETEFGGSAEAARNTLGGAIAFLKNQLGNFFEVSESGSHVFINAINDMGDAVIWVRENAMVPFFGGIQEGAIDAAVAIAKLELAQAKFNRFLPGNLIRSAAGMPTVGADVAGAQANLDRMRQAAEGIRAAMSWDFIGPTLDMMKRGLGDVGDGADEAATKLKALLRRLSEMSVAAPSFMRFQGPSQGLSEEEATKRLQFMRGSTIFDLKPSVEAFKSSTDDMVDNFRGAKDRMLSAALMFRDGFADAVADAVMTGKLSFRSFADFVIRELIRIQVRGAFMQLLGAVAPMTSARAGIGGGASPMGVGASIGPGISMAPSLAPATVVNQTINFSVSAIDSRDAARFVHEQKGTIAGVVAEAARSSMGYRRALAGA</sequence>
<name>A0A6M3K1I6_9ZZZZ</name>